<reference evidence="2" key="1">
    <citation type="submission" date="2024-07" db="EMBL/GenBank/DDBJ databases">
        <authorList>
            <person name="Yu S.T."/>
        </authorList>
    </citation>
    <scope>NUCLEOTIDE SEQUENCE</scope>
    <source>
        <strain evidence="2">R28</strain>
    </source>
</reference>
<name>A0AB39Q1D4_9ACTN</name>
<proteinExistence type="predicted"/>
<dbReference type="EMBL" id="CP163439">
    <property type="protein sequence ID" value="XDQ36161.1"/>
    <property type="molecule type" value="Genomic_DNA"/>
</dbReference>
<feature type="region of interest" description="Disordered" evidence="1">
    <location>
        <begin position="25"/>
        <end position="92"/>
    </location>
</feature>
<dbReference type="RefSeq" id="WP_369170668.1">
    <property type="nucleotide sequence ID" value="NZ_CP163439.1"/>
</dbReference>
<feature type="compositionally biased region" description="Low complexity" evidence="1">
    <location>
        <begin position="25"/>
        <end position="50"/>
    </location>
</feature>
<feature type="compositionally biased region" description="Basic residues" evidence="1">
    <location>
        <begin position="362"/>
        <end position="371"/>
    </location>
</feature>
<feature type="compositionally biased region" description="Basic and acidic residues" evidence="1">
    <location>
        <begin position="334"/>
        <end position="351"/>
    </location>
</feature>
<gene>
    <name evidence="2" type="ORF">AB5J49_24020</name>
</gene>
<organism evidence="2">
    <name type="scientific">Streptomyces sp. R28</name>
    <dbReference type="NCBI Taxonomy" id="3238628"/>
    <lineage>
        <taxon>Bacteria</taxon>
        <taxon>Bacillati</taxon>
        <taxon>Actinomycetota</taxon>
        <taxon>Actinomycetes</taxon>
        <taxon>Kitasatosporales</taxon>
        <taxon>Streptomycetaceae</taxon>
        <taxon>Streptomyces</taxon>
    </lineage>
</organism>
<evidence type="ECO:0000256" key="1">
    <source>
        <dbReference type="SAM" id="MobiDB-lite"/>
    </source>
</evidence>
<accession>A0AB39Q1D4</accession>
<feature type="region of interest" description="Disordered" evidence="1">
    <location>
        <begin position="192"/>
        <end position="226"/>
    </location>
</feature>
<evidence type="ECO:0000313" key="2">
    <source>
        <dbReference type="EMBL" id="XDQ36161.1"/>
    </source>
</evidence>
<dbReference type="AlphaFoldDB" id="A0AB39Q1D4"/>
<feature type="region of interest" description="Disordered" evidence="1">
    <location>
        <begin position="311"/>
        <end position="371"/>
    </location>
</feature>
<protein>
    <submittedName>
        <fullName evidence="2">Uncharacterized protein</fullName>
    </submittedName>
</protein>
<sequence>MTSPIDDLLARARLHRRPYPQAAIDAAAARLSTRAAARPDATGPTPARATPGPPPAHATRGQTPSAPPVPPALSATPAPPGQAPPTDERSAADDLQTLCETVITHTDALTDLEEFLARALPEPPGARVLGCMLQLCAREESARMWWQYAAGAGDTAASYCLYLHHRALGEHGVADWWQTQHARYTRSVQPGIADLQGEDPQGDGLQGEGPHGADLQGDTPQVENPHDQNTVAADATLRIDDSGPGPEHEPQDEISTTLRVLRALKPDTSPVPDPVNAVLHYIPAAVAYVDDDLDLPLPDPDFTDRIRALATPVPTAQDTPRRSHKLAPLPSRPRAHDPARNHARNPAHDTAESSTGTGRPAFHMKHGRRST</sequence>
<feature type="compositionally biased region" description="Pro residues" evidence="1">
    <location>
        <begin position="65"/>
        <end position="83"/>
    </location>
</feature>